<keyword evidence="3" id="KW-1185">Reference proteome</keyword>
<feature type="compositionally biased region" description="Polar residues" evidence="1">
    <location>
        <begin position="736"/>
        <end position="750"/>
    </location>
</feature>
<feature type="compositionally biased region" description="Low complexity" evidence="1">
    <location>
        <begin position="1410"/>
        <end position="1425"/>
    </location>
</feature>
<feature type="compositionally biased region" description="Polar residues" evidence="1">
    <location>
        <begin position="1173"/>
        <end position="1189"/>
    </location>
</feature>
<feature type="region of interest" description="Disordered" evidence="1">
    <location>
        <begin position="569"/>
        <end position="590"/>
    </location>
</feature>
<feature type="compositionally biased region" description="Basic and acidic residues" evidence="1">
    <location>
        <begin position="1968"/>
        <end position="1977"/>
    </location>
</feature>
<organism evidence="2 3">
    <name type="scientific">Strigamia maritima</name>
    <name type="common">European centipede</name>
    <name type="synonym">Geophilus maritimus</name>
    <dbReference type="NCBI Taxonomy" id="126957"/>
    <lineage>
        <taxon>Eukaryota</taxon>
        <taxon>Metazoa</taxon>
        <taxon>Ecdysozoa</taxon>
        <taxon>Arthropoda</taxon>
        <taxon>Myriapoda</taxon>
        <taxon>Chilopoda</taxon>
        <taxon>Pleurostigmophora</taxon>
        <taxon>Geophilomorpha</taxon>
        <taxon>Linotaeniidae</taxon>
        <taxon>Strigamia</taxon>
    </lineage>
</organism>
<feature type="region of interest" description="Disordered" evidence="1">
    <location>
        <begin position="644"/>
        <end position="667"/>
    </location>
</feature>
<feature type="compositionally biased region" description="Polar residues" evidence="1">
    <location>
        <begin position="644"/>
        <end position="664"/>
    </location>
</feature>
<feature type="region of interest" description="Disordered" evidence="1">
    <location>
        <begin position="133"/>
        <end position="193"/>
    </location>
</feature>
<feature type="compositionally biased region" description="Low complexity" evidence="1">
    <location>
        <begin position="157"/>
        <end position="178"/>
    </location>
</feature>
<feature type="compositionally biased region" description="Low complexity" evidence="1">
    <location>
        <begin position="1084"/>
        <end position="1102"/>
    </location>
</feature>
<feature type="compositionally biased region" description="Basic and acidic residues" evidence="1">
    <location>
        <begin position="325"/>
        <end position="345"/>
    </location>
</feature>
<proteinExistence type="predicted"/>
<feature type="compositionally biased region" description="Acidic residues" evidence="1">
    <location>
        <begin position="2474"/>
        <end position="2486"/>
    </location>
</feature>
<accession>T1J739</accession>
<feature type="region of interest" description="Disordered" evidence="1">
    <location>
        <begin position="1151"/>
        <end position="1189"/>
    </location>
</feature>
<feature type="compositionally biased region" description="Low complexity" evidence="1">
    <location>
        <begin position="3058"/>
        <end position="3073"/>
    </location>
</feature>
<feature type="compositionally biased region" description="Polar residues" evidence="1">
    <location>
        <begin position="2028"/>
        <end position="2045"/>
    </location>
</feature>
<feature type="compositionally biased region" description="Basic and acidic residues" evidence="1">
    <location>
        <begin position="2434"/>
        <end position="2444"/>
    </location>
</feature>
<feature type="compositionally biased region" description="Basic and acidic residues" evidence="1">
    <location>
        <begin position="359"/>
        <end position="368"/>
    </location>
</feature>
<feature type="region of interest" description="Disordered" evidence="1">
    <location>
        <begin position="1937"/>
        <end position="2486"/>
    </location>
</feature>
<feature type="compositionally biased region" description="Polar residues" evidence="1">
    <location>
        <begin position="1331"/>
        <end position="1343"/>
    </location>
</feature>
<protein>
    <submittedName>
        <fullName evidence="2">Uncharacterized protein</fullName>
    </submittedName>
</protein>
<feature type="region of interest" description="Disordered" evidence="1">
    <location>
        <begin position="1881"/>
        <end position="1904"/>
    </location>
</feature>
<dbReference type="HOGENOM" id="CLU_225467_0_0_1"/>
<feature type="compositionally biased region" description="Low complexity" evidence="1">
    <location>
        <begin position="2046"/>
        <end position="2072"/>
    </location>
</feature>
<dbReference type="EMBL" id="JH431912">
    <property type="status" value="NOT_ANNOTATED_CDS"/>
    <property type="molecule type" value="Genomic_DNA"/>
</dbReference>
<reference evidence="3" key="1">
    <citation type="submission" date="2011-05" db="EMBL/GenBank/DDBJ databases">
        <authorList>
            <person name="Richards S.R."/>
            <person name="Qu J."/>
            <person name="Jiang H."/>
            <person name="Jhangiani S.N."/>
            <person name="Agravi P."/>
            <person name="Goodspeed R."/>
            <person name="Gross S."/>
            <person name="Mandapat C."/>
            <person name="Jackson L."/>
            <person name="Mathew T."/>
            <person name="Pu L."/>
            <person name="Thornton R."/>
            <person name="Saada N."/>
            <person name="Wilczek-Boney K.B."/>
            <person name="Lee S."/>
            <person name="Kovar C."/>
            <person name="Wu Y."/>
            <person name="Scherer S.E."/>
            <person name="Worley K.C."/>
            <person name="Muzny D.M."/>
            <person name="Gibbs R."/>
        </authorList>
    </citation>
    <scope>NUCLEOTIDE SEQUENCE</scope>
    <source>
        <strain evidence="3">Brora</strain>
    </source>
</reference>
<feature type="compositionally biased region" description="Polar residues" evidence="1">
    <location>
        <begin position="1842"/>
        <end position="1855"/>
    </location>
</feature>
<feature type="region of interest" description="Disordered" evidence="1">
    <location>
        <begin position="2891"/>
        <end position="2950"/>
    </location>
</feature>
<evidence type="ECO:0000313" key="2">
    <source>
        <dbReference type="EnsemblMetazoa" id="SMAR009472-PA"/>
    </source>
</evidence>
<feature type="region of interest" description="Disordered" evidence="1">
    <location>
        <begin position="2964"/>
        <end position="2995"/>
    </location>
</feature>
<feature type="region of interest" description="Disordered" evidence="1">
    <location>
        <begin position="852"/>
        <end position="884"/>
    </location>
</feature>
<feature type="compositionally biased region" description="Basic and acidic residues" evidence="1">
    <location>
        <begin position="2302"/>
        <end position="2312"/>
    </location>
</feature>
<feature type="compositionally biased region" description="Low complexity" evidence="1">
    <location>
        <begin position="3092"/>
        <end position="3108"/>
    </location>
</feature>
<feature type="compositionally biased region" description="Polar residues" evidence="1">
    <location>
        <begin position="1211"/>
        <end position="1242"/>
    </location>
</feature>
<reference evidence="2" key="2">
    <citation type="submission" date="2015-02" db="UniProtKB">
        <authorList>
            <consortium name="EnsemblMetazoa"/>
        </authorList>
    </citation>
    <scope>IDENTIFICATION</scope>
</reference>
<feature type="region of interest" description="Disordered" evidence="1">
    <location>
        <begin position="730"/>
        <end position="750"/>
    </location>
</feature>
<feature type="compositionally biased region" description="Polar residues" evidence="1">
    <location>
        <begin position="2278"/>
        <end position="2301"/>
    </location>
</feature>
<dbReference type="eggNOG" id="ENOG502RUFZ">
    <property type="taxonomic scope" value="Eukaryota"/>
</dbReference>
<feature type="region of interest" description="Disordered" evidence="1">
    <location>
        <begin position="302"/>
        <end position="409"/>
    </location>
</feature>
<feature type="region of interest" description="Disordered" evidence="1">
    <location>
        <begin position="2805"/>
        <end position="2842"/>
    </location>
</feature>
<feature type="region of interest" description="Disordered" evidence="1">
    <location>
        <begin position="1072"/>
        <end position="1106"/>
    </location>
</feature>
<feature type="compositionally biased region" description="Acidic residues" evidence="1">
    <location>
        <begin position="1991"/>
        <end position="2010"/>
    </location>
</feature>
<feature type="compositionally biased region" description="Polar residues" evidence="1">
    <location>
        <begin position="2012"/>
        <end position="2021"/>
    </location>
</feature>
<feature type="compositionally biased region" description="Basic residues" evidence="1">
    <location>
        <begin position="1262"/>
        <end position="1274"/>
    </location>
</feature>
<dbReference type="Proteomes" id="UP000014500">
    <property type="component" value="Unassembled WGS sequence"/>
</dbReference>
<feature type="compositionally biased region" description="Basic and acidic residues" evidence="1">
    <location>
        <begin position="2119"/>
        <end position="2141"/>
    </location>
</feature>
<feature type="compositionally biased region" description="Low complexity" evidence="1">
    <location>
        <begin position="2899"/>
        <end position="2917"/>
    </location>
</feature>
<feature type="compositionally biased region" description="Polar residues" evidence="1">
    <location>
        <begin position="3113"/>
        <end position="3126"/>
    </location>
</feature>
<evidence type="ECO:0000256" key="1">
    <source>
        <dbReference type="SAM" id="MobiDB-lite"/>
    </source>
</evidence>
<sequence>MEIYYRKTYYEVKPNIDIMIGTALVITQLALRMICLFTETNGRYGRRYLPETETRLLAAQHTILAGTKTNFQLADDDSPHTESMSDATVNKALDVIEVLAKREKDDCGEQFLAHERIEAGYGGVNLQRHIISHQTQPTNSPRFSTRQQSLQHKRTAAHAAAAAIAGSSSRRDSTGTSAHQEASISKPHFGSKRQEFIKRKRPPVKTIGCVRMDLGLMEVSTTSNEGMSYEEISNEEITTAVVNELKAVKSSSTGRLVADAVAAVAARITANELANVSLTTLPMSSSDSVSLHRLTLGLPSKRKVSTSPIIKEKKHKHNTVPSMTDDSKKKSNILKKSDKAENSEESKDEDTSIPTTSKGKGEKMDRKLYTSPVVSEESNDQLWQQSEVDVDDDSSTATARFSHKSSKLGKESVISYTPMKVFGSKDHDPIPSVRNSIQTAKSFMTMPPTGEHLIDERSGQKNVDSGLLSEVQNQAKCQFRFFSHSDKNLASLSENVNEKERQYLTPQFSSPDDSSQGTSFLGSSGIAALPQGGGGSLLPSDDIPYDRIIPEKPKNKIYYNRLFSTKNGLDTSTSVPSKESLLSSPLDSNRSTVTLTQSAKSSLIISNTGDSDVRFTQTDESLLSFEGANRKLTIQESGNTILSEDQSGESTLTSERSDTRSLSIGDNGRIKYFGTDAPVTGLGSLQSEQKGQNRKMFYADKSNNNVFHEKRTKWYTISTAKTNNIKTSVDKDNLSKQENSSINSPTQQSKEGFYISKESNRDLLIVLKTDKDTASTRKTFVEDPSGSKSCNKRYCSITGTSLGLKKDELTKKAVRLKDCGRVEGKTSFPSTVPGIPNARVFLPGLGISEQNSEISSVDRQRDNCNKDWTDNSKSNGSDYSRLTLGTDSMRQSDSFKGSQLDFSCGTTSNDSKTSDSSVFKVLPGTKSGRHSYPESLPVSFESKTGRSSLPVTLSKTLYGGTSFAGIDRYTEPFPKLSLGNANKGVVIEPEKSGKRDSVSSLGYGLGRFNLRPFSLIQSLSSNSAIGLESERTALEPVSSSRFLSGVKLDELNIGSKNSILKESEDQIESQTKLLENSSGKELEASPSQSISSEISLGESNSQPLNRIKSSEETAVTNDNEALVSSSNGRGLSQIVKSMGFFANGTSLQQAQQSDNMSFSRNAGKASRDGAISITDSTKTSSLSGSLNRQTSSENLFKEQMMKFSPEILSLPTGSETSFNHKGPTQTEESNEYPNSNSQSVSQGEMDLGGSHSGFSRHFNTGLKKRQRQRQRKRSTSNSSSDSSESKVDYLERFVKANENAGLELTAPMLEPSASKSIENGLESEESRSNSDQKGPSQSISSTEKSAENLFHDKGKAIENQLLCTSSKTTSQEVAILIQPQDEKTSSQEGYKQTSGEIIVDKLKNTKSDSSEQSQSQSQSQSQTQSEPTVQLVEKSAITREKAQSSASDKETVKATKNRVQTNVGTSGGLSIRTEEQRRSDSEGFLRRKFSSGLAILIESSSFIPTVPSMRSIIRAPRVFFSNRKLNATNDRRIASPSSMDQMETAVEEVSKLDWVNCNHDRNYFGINSFPVPSNGIGAGNAIDGLCFDFSIDIEITTDIYFNLPKTKNGAKFKISFLNLESICVTHEGGARPPGAAGGPARRQLGGTDEPPRSASGGRTVAESRSTLGRTEGPCNLGLGTTAGLENNEANAMTAFDFQPLVEASEAIPLLGFDFETIVDSRSMSLAELGSADCEYLDEDRFGDELCPIPLLSAVGGGGGGLFQDVQPISSSENSLVSVDTTLVNVNIEGNEDLPASGDGTKTPVDSLLNQDQGKDIPANGLDEVIAAILGLDEVKVGDSKPESPTSGLKSDFSSPTDDAFGKMKSCMKNAVSKVELEALAGSRGEGRAPSMAIDTPTQESAGSDQDKLLYLDDFTMLGTVLTLSHLVLRQMGIAYSAEEEERKNGRSRSRQTGTATVIVTEAVGEGDGDTREEKDSSESGETTLDVTFNEVDPEECEDADLEGEDEEEDQQQARSQFSKSQGAGEPRPSQSGAMPMSRTTGARSKTGTGMSRTGSGMSRTGTGMTRTETGMSKTATGMPKTETSTYNTTATNKTSTSTPKNGIIKSRQSAAAQSWAVSERGDMPSGKKDPSSRSRASDASRDSGMIPADECGIVAAWEDGPLPRPAPKSSSQMSKSQAPASQAFTAEESSISSSVTGSTSNSKKSSDRSPTANTISALYASLTTSGSSKTSGNQSPKSKSTLTSKSSSKGSSKSSSSSPSKSKSKEPSKGGSKKSSKPASNDASREPSQTLSREPSPTLSRDPSKTSTKEGSFKGSSKPASKNASKGPSKASSKVSAQASSKVSPTPSKVGSQASASKASKGPSKGPISVYAVKEDDPDQLDNTPSRITKGSRKVSFTQEPADTESEPDAGDTARKTSEESKGAKDIDEDGDTEPSKSKSRTDADAEPVFSEETINGPEEKISTETPKKKEGVAEELEEEDEDEDAERLGIAYRAVTSYYNTGGKDICNNEFEVSEPSTIDSYQKSRVKPFTQTGLGSPSQASAITNMGAYMPYPTETQTGLPVYDTDLLNAGCSPAMTMPDPNKKSKITSMMQKSQYPGTLGQSGYMMDTTGGTMGEDGCGPEISPSRTVTGPMTECIETANWRSNRGRIMQPSGYMSGMDQGLMSSSGYCSTLGAASKTFPGSAFYTGQTKPVSGPAYMGPQSNLAGYTGLSAYEQEASRLSGIRGTTRQTVNLQSGMVSQMPNSGYISQGLMSQSGGEVHKLKCEFRPSKIPSAYRFPRPDDIPCSNEDFPGDFQSGIGQCGSGPRSGNFTPRASPPRTVYSQRPPTAYSRGPTTNPDILIDEETGVDGGVVSMSQGYQAQLGGVSSGGTYAENTGVGSMPQAASALGYTPTHQNTPYPMSQSQSPQQTGGYPSVPQTGGYPSTQQSGYSMSPTVGYLSSPSTVRASRGSGAYGSVFPTQGSRGSAFNTVPPSQSAYSTARGTSSPMESGVGASRLTTARSAITKDCKPIPAYSCGKACGFDDGPLPRPPKRKSMSTAEDFTKSRAPTRRSQGASSVTPSPSSTDSPEVDCPTNPNSRGQSSNLQSHHQTGTTMMSSSRRSSPQTGSGGNSPQKSQNRQTSGLYSVHASGIRSVSDQDPPSLQKKASLRQIFISKGPDDDPAVVQQTVQAGTQSAKIAPIRKPQRRSTVIEMNTAKVD</sequence>
<feature type="compositionally biased region" description="Low complexity" evidence="1">
    <location>
        <begin position="2221"/>
        <end position="2261"/>
    </location>
</feature>
<feature type="compositionally biased region" description="Basic and acidic residues" evidence="1">
    <location>
        <begin position="1436"/>
        <end position="1453"/>
    </location>
</feature>
<feature type="compositionally biased region" description="Basic and acidic residues" evidence="1">
    <location>
        <begin position="1472"/>
        <end position="1483"/>
    </location>
</feature>
<feature type="region of interest" description="Disordered" evidence="1">
    <location>
        <begin position="922"/>
        <end position="946"/>
    </location>
</feature>
<feature type="compositionally biased region" description="Low complexity" evidence="1">
    <location>
        <begin position="2189"/>
        <end position="2203"/>
    </location>
</feature>
<feature type="compositionally biased region" description="Polar residues" evidence="1">
    <location>
        <begin position="2918"/>
        <end position="2948"/>
    </location>
</feature>
<feature type="compositionally biased region" description="Basic and acidic residues" evidence="1">
    <location>
        <begin position="856"/>
        <end position="870"/>
    </location>
</feature>
<feature type="region of interest" description="Disordered" evidence="1">
    <location>
        <begin position="1836"/>
        <end position="1855"/>
    </location>
</feature>
<feature type="compositionally biased region" description="Polar residues" evidence="1">
    <location>
        <begin position="871"/>
        <end position="884"/>
    </location>
</feature>
<name>T1J739_STRMM</name>
<feature type="compositionally biased region" description="Polar residues" evidence="1">
    <location>
        <begin position="505"/>
        <end position="522"/>
    </location>
</feature>
<feature type="compositionally biased region" description="Low complexity" evidence="1">
    <location>
        <begin position="2329"/>
        <end position="2366"/>
    </location>
</feature>
<feature type="region of interest" description="Disordered" evidence="1">
    <location>
        <begin position="1629"/>
        <end position="1680"/>
    </location>
</feature>
<feature type="compositionally biased region" description="Polar residues" evidence="1">
    <location>
        <begin position="2106"/>
        <end position="2116"/>
    </location>
</feature>
<feature type="compositionally biased region" description="Low complexity" evidence="1">
    <location>
        <begin position="2080"/>
        <end position="2101"/>
    </location>
</feature>
<feature type="compositionally biased region" description="Polar residues" evidence="1">
    <location>
        <begin position="3076"/>
        <end position="3091"/>
    </location>
</feature>
<feature type="compositionally biased region" description="Polar residues" evidence="1">
    <location>
        <begin position="2381"/>
        <end position="2401"/>
    </location>
</feature>
<feature type="region of interest" description="Disordered" evidence="1">
    <location>
        <begin position="3021"/>
        <end position="3146"/>
    </location>
</feature>
<feature type="region of interest" description="Disordered" evidence="1">
    <location>
        <begin position="1209"/>
        <end position="1287"/>
    </location>
</feature>
<feature type="compositionally biased region" description="Polar residues" evidence="1">
    <location>
        <begin position="133"/>
        <end position="150"/>
    </location>
</feature>
<feature type="compositionally biased region" description="Polar residues" evidence="1">
    <location>
        <begin position="1151"/>
        <end position="1160"/>
    </location>
</feature>
<feature type="compositionally biased region" description="Polar residues" evidence="1">
    <location>
        <begin position="2168"/>
        <end position="2188"/>
    </location>
</feature>
<feature type="compositionally biased region" description="Low complexity" evidence="1">
    <location>
        <begin position="1630"/>
        <end position="1642"/>
    </location>
</feature>
<feature type="compositionally biased region" description="Polar residues" evidence="1">
    <location>
        <begin position="2313"/>
        <end position="2326"/>
    </location>
</feature>
<feature type="compositionally biased region" description="Basic and acidic residues" evidence="1">
    <location>
        <begin position="2412"/>
        <end position="2426"/>
    </location>
</feature>
<feature type="region of interest" description="Disordered" evidence="1">
    <location>
        <begin position="505"/>
        <end position="525"/>
    </location>
</feature>
<feature type="compositionally biased region" description="Polar residues" evidence="1">
    <location>
        <begin position="2964"/>
        <end position="2990"/>
    </location>
</feature>
<feature type="region of interest" description="Disordered" evidence="1">
    <location>
        <begin position="1405"/>
        <end position="1483"/>
    </location>
</feature>
<feature type="compositionally biased region" description="Basic and acidic residues" evidence="1">
    <location>
        <begin position="2458"/>
        <end position="2473"/>
    </location>
</feature>
<dbReference type="EnsemblMetazoa" id="SMAR009472-RA">
    <property type="protein sequence ID" value="SMAR009472-PA"/>
    <property type="gene ID" value="SMAR009472"/>
</dbReference>
<feature type="region of interest" description="Disordered" evidence="1">
    <location>
        <begin position="1304"/>
        <end position="1344"/>
    </location>
</feature>
<evidence type="ECO:0000313" key="3">
    <source>
        <dbReference type="Proteomes" id="UP000014500"/>
    </source>
</evidence>